<keyword evidence="5" id="KW-0521">NADP</keyword>
<keyword evidence="10" id="KW-1185">Reference proteome</keyword>
<comment type="cofactor">
    <cofactor evidence="1">
        <name>FAD</name>
        <dbReference type="ChEBI" id="CHEBI:57692"/>
    </cofactor>
</comment>
<dbReference type="EMBL" id="KV878134">
    <property type="protein sequence ID" value="OJJ05930.1"/>
    <property type="molecule type" value="Genomic_DNA"/>
</dbReference>
<evidence type="ECO:0000256" key="7">
    <source>
        <dbReference type="ARBA" id="ARBA00023033"/>
    </source>
</evidence>
<evidence type="ECO:0000256" key="1">
    <source>
        <dbReference type="ARBA" id="ARBA00001974"/>
    </source>
</evidence>
<evidence type="ECO:0000256" key="4">
    <source>
        <dbReference type="ARBA" id="ARBA00022827"/>
    </source>
</evidence>
<dbReference type="InterPro" id="IPR023753">
    <property type="entry name" value="FAD/NAD-binding_dom"/>
</dbReference>
<gene>
    <name evidence="9" type="ORF">ASPVEDRAFT_139030</name>
</gene>
<sequence>MSAVQEQPEYDIIVVGSGFGGLYLLHELRKRNFKCLVIDEAADIGGVWHWSRYPGARVDTKVPLYEYSNENVWKDWVWSQKYPGVEELRRYFAHVESKLDLKKDIQFNARVAAANYDNIHKAWTVRAQDGREWTARYFILATGFAARPFTPNFKNLSAFAGPCFHTSRWPQDLETNHCRGLRVGVVGNGSSGLQVIQEIAPLVKEMVVFQRSPTYALPMRQRPLTDSEQDKSRYPSLYELRKHTFAGLDTEFNMEAASKLTPQERRTFFEKVWADGGLSFWLGTYRDVIMDKEINREAYDFWRSKVLPRVKDPKKAELLAPATPPYYFGTKRATLEQRYYEVYNQDNVTLIDARNNPIAEVKPNGVLTEDGRFHELDMLVLATGFDSVTGGILSIDIRGRDGASLQDKWSNGSRTYQGLMTSGFPNMFFLYGPQGPTSFCNGPTCAEVQGNWIVQTLTYLRANDREEIEPKVEAEAFWTALVNQIGDATLLPETQSEYMGTNIPGKPKEMLNYLGGLTDYIKRITSAVTLGYPDHYVS</sequence>
<evidence type="ECO:0000256" key="6">
    <source>
        <dbReference type="ARBA" id="ARBA00023002"/>
    </source>
</evidence>
<dbReference type="InterPro" id="IPR036188">
    <property type="entry name" value="FAD/NAD-bd_sf"/>
</dbReference>
<dbReference type="STRING" id="1036611.A0A1L9PWL2"/>
<organism evidence="9 10">
    <name type="scientific">Aspergillus versicolor CBS 583.65</name>
    <dbReference type="NCBI Taxonomy" id="1036611"/>
    <lineage>
        <taxon>Eukaryota</taxon>
        <taxon>Fungi</taxon>
        <taxon>Dikarya</taxon>
        <taxon>Ascomycota</taxon>
        <taxon>Pezizomycotina</taxon>
        <taxon>Eurotiomycetes</taxon>
        <taxon>Eurotiomycetidae</taxon>
        <taxon>Eurotiales</taxon>
        <taxon>Aspergillaceae</taxon>
        <taxon>Aspergillus</taxon>
        <taxon>Aspergillus subgen. Nidulantes</taxon>
    </lineage>
</organism>
<protein>
    <recommendedName>
        <fullName evidence="8">FAD/NAD(P)-binding domain-containing protein</fullName>
    </recommendedName>
</protein>
<dbReference type="PANTHER" id="PTHR43098:SF3">
    <property type="entry name" value="L-ORNITHINE N(5)-MONOOXYGENASE-RELATED"/>
    <property type="match status" value="1"/>
</dbReference>
<dbReference type="GeneID" id="63723054"/>
<evidence type="ECO:0000313" key="9">
    <source>
        <dbReference type="EMBL" id="OJJ05930.1"/>
    </source>
</evidence>
<name>A0A1L9PWL2_ASPVE</name>
<evidence type="ECO:0000256" key="2">
    <source>
        <dbReference type="ARBA" id="ARBA00010139"/>
    </source>
</evidence>
<dbReference type="Gene3D" id="3.50.50.60">
    <property type="entry name" value="FAD/NAD(P)-binding domain"/>
    <property type="match status" value="3"/>
</dbReference>
<keyword evidence="4" id="KW-0274">FAD</keyword>
<dbReference type="GO" id="GO:0004497">
    <property type="term" value="F:monooxygenase activity"/>
    <property type="evidence" value="ECO:0007669"/>
    <property type="project" value="UniProtKB-KW"/>
</dbReference>
<keyword evidence="6" id="KW-0560">Oxidoreductase</keyword>
<feature type="domain" description="FAD/NAD(P)-binding" evidence="8">
    <location>
        <begin position="10"/>
        <end position="223"/>
    </location>
</feature>
<evidence type="ECO:0000256" key="3">
    <source>
        <dbReference type="ARBA" id="ARBA00022630"/>
    </source>
</evidence>
<keyword evidence="7" id="KW-0503">Monooxygenase</keyword>
<evidence type="ECO:0000313" key="10">
    <source>
        <dbReference type="Proteomes" id="UP000184073"/>
    </source>
</evidence>
<dbReference type="InterPro" id="IPR050775">
    <property type="entry name" value="FAD-binding_Monooxygenases"/>
</dbReference>
<dbReference type="VEuPathDB" id="FungiDB:ASPVEDRAFT_139030"/>
<evidence type="ECO:0000259" key="8">
    <source>
        <dbReference type="Pfam" id="PF07992"/>
    </source>
</evidence>
<evidence type="ECO:0000256" key="5">
    <source>
        <dbReference type="ARBA" id="ARBA00022857"/>
    </source>
</evidence>
<dbReference type="Pfam" id="PF07992">
    <property type="entry name" value="Pyr_redox_2"/>
    <property type="match status" value="1"/>
</dbReference>
<dbReference type="OrthoDB" id="66881at2759"/>
<dbReference type="AlphaFoldDB" id="A0A1L9PWL2"/>
<reference evidence="10" key="1">
    <citation type="journal article" date="2017" name="Genome Biol.">
        <title>Comparative genomics reveals high biological diversity and specific adaptations in the industrially and medically important fungal genus Aspergillus.</title>
        <authorList>
            <person name="de Vries R.P."/>
            <person name="Riley R."/>
            <person name="Wiebenga A."/>
            <person name="Aguilar-Osorio G."/>
            <person name="Amillis S."/>
            <person name="Uchima C.A."/>
            <person name="Anderluh G."/>
            <person name="Asadollahi M."/>
            <person name="Askin M."/>
            <person name="Barry K."/>
            <person name="Battaglia E."/>
            <person name="Bayram O."/>
            <person name="Benocci T."/>
            <person name="Braus-Stromeyer S.A."/>
            <person name="Caldana C."/>
            <person name="Canovas D."/>
            <person name="Cerqueira G.C."/>
            <person name="Chen F."/>
            <person name="Chen W."/>
            <person name="Choi C."/>
            <person name="Clum A."/>
            <person name="Dos Santos R.A."/>
            <person name="Damasio A.R."/>
            <person name="Diallinas G."/>
            <person name="Emri T."/>
            <person name="Fekete E."/>
            <person name="Flipphi M."/>
            <person name="Freyberg S."/>
            <person name="Gallo A."/>
            <person name="Gournas C."/>
            <person name="Habgood R."/>
            <person name="Hainaut M."/>
            <person name="Harispe M.L."/>
            <person name="Henrissat B."/>
            <person name="Hilden K.S."/>
            <person name="Hope R."/>
            <person name="Hossain A."/>
            <person name="Karabika E."/>
            <person name="Karaffa L."/>
            <person name="Karanyi Z."/>
            <person name="Krasevec N."/>
            <person name="Kuo A."/>
            <person name="Kusch H."/>
            <person name="LaButti K."/>
            <person name="Lagendijk E.L."/>
            <person name="Lapidus A."/>
            <person name="Levasseur A."/>
            <person name="Lindquist E."/>
            <person name="Lipzen A."/>
            <person name="Logrieco A.F."/>
            <person name="MacCabe A."/>
            <person name="Maekelae M.R."/>
            <person name="Malavazi I."/>
            <person name="Melin P."/>
            <person name="Meyer V."/>
            <person name="Mielnichuk N."/>
            <person name="Miskei M."/>
            <person name="Molnar A.P."/>
            <person name="Mule G."/>
            <person name="Ngan C.Y."/>
            <person name="Orejas M."/>
            <person name="Orosz E."/>
            <person name="Ouedraogo J.P."/>
            <person name="Overkamp K.M."/>
            <person name="Park H.-S."/>
            <person name="Perrone G."/>
            <person name="Piumi F."/>
            <person name="Punt P.J."/>
            <person name="Ram A.F."/>
            <person name="Ramon A."/>
            <person name="Rauscher S."/>
            <person name="Record E."/>
            <person name="Riano-Pachon D.M."/>
            <person name="Robert V."/>
            <person name="Roehrig J."/>
            <person name="Ruller R."/>
            <person name="Salamov A."/>
            <person name="Salih N.S."/>
            <person name="Samson R.A."/>
            <person name="Sandor E."/>
            <person name="Sanguinetti M."/>
            <person name="Schuetze T."/>
            <person name="Sepcic K."/>
            <person name="Shelest E."/>
            <person name="Sherlock G."/>
            <person name="Sophianopoulou V."/>
            <person name="Squina F.M."/>
            <person name="Sun H."/>
            <person name="Susca A."/>
            <person name="Todd R.B."/>
            <person name="Tsang A."/>
            <person name="Unkles S.E."/>
            <person name="van de Wiele N."/>
            <person name="van Rossen-Uffink D."/>
            <person name="Oliveira J.V."/>
            <person name="Vesth T.C."/>
            <person name="Visser J."/>
            <person name="Yu J.-H."/>
            <person name="Zhou M."/>
            <person name="Andersen M.R."/>
            <person name="Archer D.B."/>
            <person name="Baker S.E."/>
            <person name="Benoit I."/>
            <person name="Brakhage A.A."/>
            <person name="Braus G.H."/>
            <person name="Fischer R."/>
            <person name="Frisvad J.C."/>
            <person name="Goldman G.H."/>
            <person name="Houbraken J."/>
            <person name="Oakley B."/>
            <person name="Pocsi I."/>
            <person name="Scazzocchio C."/>
            <person name="Seiboth B."/>
            <person name="vanKuyk P.A."/>
            <person name="Wortman J."/>
            <person name="Dyer P.S."/>
            <person name="Grigoriev I.V."/>
        </authorList>
    </citation>
    <scope>NUCLEOTIDE SEQUENCE [LARGE SCALE GENOMIC DNA]</scope>
    <source>
        <strain evidence="10">CBS 583.65</strain>
    </source>
</reference>
<keyword evidence="3" id="KW-0285">Flavoprotein</keyword>
<accession>A0A1L9PWL2</accession>
<dbReference type="PANTHER" id="PTHR43098">
    <property type="entry name" value="L-ORNITHINE N(5)-MONOOXYGENASE-RELATED"/>
    <property type="match status" value="1"/>
</dbReference>
<dbReference type="RefSeq" id="XP_040671692.1">
    <property type="nucleotide sequence ID" value="XM_040807543.1"/>
</dbReference>
<dbReference type="SUPFAM" id="SSF51905">
    <property type="entry name" value="FAD/NAD(P)-binding domain"/>
    <property type="match status" value="1"/>
</dbReference>
<proteinExistence type="inferred from homology"/>
<comment type="similarity">
    <text evidence="2">Belongs to the FAD-binding monooxygenase family.</text>
</comment>
<dbReference type="Proteomes" id="UP000184073">
    <property type="component" value="Unassembled WGS sequence"/>
</dbReference>